<proteinExistence type="predicted"/>
<dbReference type="Gene3D" id="3.20.20.120">
    <property type="entry name" value="Enolase-like C-terminal domain"/>
    <property type="match status" value="1"/>
</dbReference>
<name>A0ABY4GZ41_9BACI</name>
<keyword evidence="6" id="KW-1185">Reference proteome</keyword>
<evidence type="ECO:0000256" key="1">
    <source>
        <dbReference type="ARBA" id="ARBA00001946"/>
    </source>
</evidence>
<dbReference type="RefSeq" id="WP_244752964.1">
    <property type="nucleotide sequence ID" value="NZ_CP095074.1"/>
</dbReference>
<accession>A0ABY4GZ41</accession>
<dbReference type="PANTHER" id="PTHR13794:SF58">
    <property type="entry name" value="MITOCHONDRIAL ENOLASE SUPERFAMILY MEMBER 1"/>
    <property type="match status" value="1"/>
</dbReference>
<evidence type="ECO:0000313" key="5">
    <source>
        <dbReference type="EMBL" id="UOQ93364.1"/>
    </source>
</evidence>
<dbReference type="PANTHER" id="PTHR13794">
    <property type="entry name" value="ENOLASE SUPERFAMILY, MANDELATE RACEMASE"/>
    <property type="match status" value="1"/>
</dbReference>
<dbReference type="EMBL" id="CP095074">
    <property type="protein sequence ID" value="UOQ93364.1"/>
    <property type="molecule type" value="Genomic_DNA"/>
</dbReference>
<dbReference type="Pfam" id="PF13378">
    <property type="entry name" value="MR_MLE_C"/>
    <property type="match status" value="1"/>
</dbReference>
<organism evidence="5 6">
    <name type="scientific">Halobacillus shinanisalinarum</name>
    <dbReference type="NCBI Taxonomy" id="2932258"/>
    <lineage>
        <taxon>Bacteria</taxon>
        <taxon>Bacillati</taxon>
        <taxon>Bacillota</taxon>
        <taxon>Bacilli</taxon>
        <taxon>Bacillales</taxon>
        <taxon>Bacillaceae</taxon>
        <taxon>Halobacillus</taxon>
    </lineage>
</organism>
<protein>
    <recommendedName>
        <fullName evidence="4">Enolase C-terminal domain-containing protein</fullName>
    </recommendedName>
</protein>
<sequence>MRNLVGEDHWLMWDCWMSLDLPYAQKLMQKSDELGFKWIEECFNPDDYWPYRDLKKRAGRVMIITDE</sequence>
<dbReference type="InterPro" id="IPR029065">
    <property type="entry name" value="Enolase_C-like"/>
</dbReference>
<comment type="cofactor">
    <cofactor evidence="1">
        <name>Mg(2+)</name>
        <dbReference type="ChEBI" id="CHEBI:18420"/>
    </cofactor>
</comment>
<dbReference type="InterPro" id="IPR036849">
    <property type="entry name" value="Enolase-like_C_sf"/>
</dbReference>
<evidence type="ECO:0000256" key="2">
    <source>
        <dbReference type="ARBA" id="ARBA00022723"/>
    </source>
</evidence>
<dbReference type="Proteomes" id="UP000831880">
    <property type="component" value="Chromosome"/>
</dbReference>
<evidence type="ECO:0000313" key="6">
    <source>
        <dbReference type="Proteomes" id="UP000831880"/>
    </source>
</evidence>
<reference evidence="5 6" key="1">
    <citation type="submission" date="2022-04" db="EMBL/GenBank/DDBJ databases">
        <title>Halobacillus sp. isolated from saltern.</title>
        <authorList>
            <person name="Won M."/>
            <person name="Lee C.-M."/>
            <person name="Woen H.-Y."/>
            <person name="Kwon S.-W."/>
        </authorList>
    </citation>
    <scope>NUCLEOTIDE SEQUENCE [LARGE SCALE GENOMIC DNA]</scope>
    <source>
        <strain evidence="5 6">SSTM10-2</strain>
    </source>
</reference>
<evidence type="ECO:0000256" key="3">
    <source>
        <dbReference type="ARBA" id="ARBA00022842"/>
    </source>
</evidence>
<dbReference type="InterPro" id="IPR046945">
    <property type="entry name" value="RHMD-like"/>
</dbReference>
<keyword evidence="3" id="KW-0460">Magnesium</keyword>
<dbReference type="SUPFAM" id="SSF51604">
    <property type="entry name" value="Enolase C-terminal domain-like"/>
    <property type="match status" value="1"/>
</dbReference>
<evidence type="ECO:0000259" key="4">
    <source>
        <dbReference type="Pfam" id="PF13378"/>
    </source>
</evidence>
<feature type="domain" description="Enolase C-terminal" evidence="4">
    <location>
        <begin position="1"/>
        <end position="67"/>
    </location>
</feature>
<gene>
    <name evidence="5" type="ORF">MUO14_23840</name>
</gene>
<keyword evidence="2" id="KW-0479">Metal-binding</keyword>